<dbReference type="Proteomes" id="UP000678374">
    <property type="component" value="Unassembled WGS sequence"/>
</dbReference>
<feature type="transmembrane region" description="Helical" evidence="5">
    <location>
        <begin position="93"/>
        <end position="113"/>
    </location>
</feature>
<evidence type="ECO:0000313" key="7">
    <source>
        <dbReference type="Proteomes" id="UP000678374"/>
    </source>
</evidence>
<feature type="transmembrane region" description="Helical" evidence="5">
    <location>
        <begin position="200"/>
        <end position="223"/>
    </location>
</feature>
<comment type="caution">
    <text evidence="6">The sequence shown here is derived from an EMBL/GenBank/DDBJ whole genome shotgun (WGS) entry which is preliminary data.</text>
</comment>
<keyword evidence="2 5" id="KW-0812">Transmembrane</keyword>
<feature type="transmembrane region" description="Helical" evidence="5">
    <location>
        <begin position="290"/>
        <end position="309"/>
    </location>
</feature>
<feature type="transmembrane region" description="Helical" evidence="5">
    <location>
        <begin position="40"/>
        <end position="58"/>
    </location>
</feature>
<keyword evidence="7" id="KW-1185">Reference proteome</keyword>
<dbReference type="PANTHER" id="PTHR23514">
    <property type="entry name" value="BYPASS OF STOP CODON PROTEIN 6"/>
    <property type="match status" value="1"/>
</dbReference>
<gene>
    <name evidence="6" type="ORF">KAK06_02870</name>
</gene>
<feature type="transmembrane region" description="Helical" evidence="5">
    <location>
        <begin position="321"/>
        <end position="342"/>
    </location>
</feature>
<dbReference type="GO" id="GO:0016020">
    <property type="term" value="C:membrane"/>
    <property type="evidence" value="ECO:0007669"/>
    <property type="project" value="UniProtKB-SubCell"/>
</dbReference>
<dbReference type="InterPro" id="IPR051788">
    <property type="entry name" value="MFS_Transporter"/>
</dbReference>
<comment type="subcellular location">
    <subcellularLocation>
        <location evidence="1">Membrane</location>
        <topology evidence="1">Multi-pass membrane protein</topology>
    </subcellularLocation>
</comment>
<dbReference type="PANTHER" id="PTHR23514:SF13">
    <property type="entry name" value="INNER MEMBRANE PROTEIN YBJJ"/>
    <property type="match status" value="1"/>
</dbReference>
<keyword evidence="3 5" id="KW-1133">Transmembrane helix</keyword>
<dbReference type="InterPro" id="IPR036259">
    <property type="entry name" value="MFS_trans_sf"/>
</dbReference>
<evidence type="ECO:0000256" key="5">
    <source>
        <dbReference type="SAM" id="Phobius"/>
    </source>
</evidence>
<protein>
    <submittedName>
        <fullName evidence="6">MFS transporter</fullName>
    </submittedName>
</protein>
<dbReference type="Pfam" id="PF07690">
    <property type="entry name" value="MFS_1"/>
    <property type="match status" value="1"/>
</dbReference>
<feature type="transmembrane region" description="Helical" evidence="5">
    <location>
        <begin position="134"/>
        <end position="155"/>
    </location>
</feature>
<organism evidence="6 7">
    <name type="scientific">Ideonella aquatica</name>
    <dbReference type="NCBI Taxonomy" id="2824119"/>
    <lineage>
        <taxon>Bacteria</taxon>
        <taxon>Pseudomonadati</taxon>
        <taxon>Pseudomonadota</taxon>
        <taxon>Betaproteobacteria</taxon>
        <taxon>Burkholderiales</taxon>
        <taxon>Sphaerotilaceae</taxon>
        <taxon>Ideonella</taxon>
    </lineage>
</organism>
<dbReference type="EMBL" id="JAGQDE010000002">
    <property type="protein sequence ID" value="MBQ0957892.1"/>
    <property type="molecule type" value="Genomic_DNA"/>
</dbReference>
<dbReference type="GO" id="GO:0022857">
    <property type="term" value="F:transmembrane transporter activity"/>
    <property type="evidence" value="ECO:0007669"/>
    <property type="project" value="InterPro"/>
</dbReference>
<feature type="transmembrane region" description="Helical" evidence="5">
    <location>
        <begin position="161"/>
        <end position="180"/>
    </location>
</feature>
<dbReference type="RefSeq" id="WP_210800295.1">
    <property type="nucleotide sequence ID" value="NZ_JAGQDE010000002.1"/>
</dbReference>
<evidence type="ECO:0000256" key="2">
    <source>
        <dbReference type="ARBA" id="ARBA00022692"/>
    </source>
</evidence>
<feature type="transmembrane region" description="Helical" evidence="5">
    <location>
        <begin position="266"/>
        <end position="284"/>
    </location>
</feature>
<name>A0A940YIW5_9BURK</name>
<evidence type="ECO:0000256" key="1">
    <source>
        <dbReference type="ARBA" id="ARBA00004141"/>
    </source>
</evidence>
<keyword evidence="4 5" id="KW-0472">Membrane</keyword>
<evidence type="ECO:0000256" key="4">
    <source>
        <dbReference type="ARBA" id="ARBA00023136"/>
    </source>
</evidence>
<sequence length="373" mass="37647">MTPAALRASRVQFLALGGFMGAWGAHVPSLKSAHALSDGQLGAVLLCAALGSAAMLPFTAPLVHRFGPRGLARVSASMIALAMALLLHAPGMVALALLAALLGAGASLLDVSVNAEAVLIEERLGRPCLIGLHAMFSVGGMAAAGAVALLLRAAVSPSVQLALLPALLWVAMLWACGAMLSQAGHGQAEHARWQWPRGRLLALGLLAGAGFLAEGAMYDWSVVLMRDVMQAPPDIAALGYAAFAGAMAAARFGGDWLRQRWPAHQLLAAHGLLAAVAMAAVLAMQSPVPALLGLAAVGLGLANVAPLIYRVASQQPGVTPAAGISAVVAVSFIGFVGGPPLIGALAEAWGLRLALIAVVLAALALVPGARAAR</sequence>
<evidence type="ECO:0000313" key="6">
    <source>
        <dbReference type="EMBL" id="MBQ0957892.1"/>
    </source>
</evidence>
<dbReference type="Gene3D" id="1.20.1250.20">
    <property type="entry name" value="MFS general substrate transporter like domains"/>
    <property type="match status" value="2"/>
</dbReference>
<proteinExistence type="predicted"/>
<feature type="transmembrane region" description="Helical" evidence="5">
    <location>
        <begin position="235"/>
        <end position="254"/>
    </location>
</feature>
<dbReference type="AlphaFoldDB" id="A0A940YIW5"/>
<accession>A0A940YIW5</accession>
<dbReference type="SUPFAM" id="SSF103473">
    <property type="entry name" value="MFS general substrate transporter"/>
    <property type="match status" value="1"/>
</dbReference>
<feature type="transmembrane region" description="Helical" evidence="5">
    <location>
        <begin position="348"/>
        <end position="366"/>
    </location>
</feature>
<evidence type="ECO:0000256" key="3">
    <source>
        <dbReference type="ARBA" id="ARBA00022989"/>
    </source>
</evidence>
<dbReference type="InterPro" id="IPR011701">
    <property type="entry name" value="MFS"/>
</dbReference>
<reference evidence="6" key="1">
    <citation type="submission" date="2021-04" db="EMBL/GenBank/DDBJ databases">
        <title>The genome sequence of Ideonella sp. 4Y11.</title>
        <authorList>
            <person name="Liu Y."/>
        </authorList>
    </citation>
    <scope>NUCLEOTIDE SEQUENCE</scope>
    <source>
        <strain evidence="6">4Y11</strain>
    </source>
</reference>